<name>A0A3D9FFP8_9SPHN</name>
<dbReference type="EMBL" id="QRDP01000004">
    <property type="protein sequence ID" value="RED16650.1"/>
    <property type="molecule type" value="Genomic_DNA"/>
</dbReference>
<dbReference type="InterPro" id="IPR018727">
    <property type="entry name" value="DUF2267"/>
</dbReference>
<protein>
    <submittedName>
        <fullName evidence="1">Uncharacterized protein (DUF2267 family)</fullName>
    </submittedName>
</protein>
<dbReference type="Pfam" id="PF10025">
    <property type="entry name" value="DUF2267"/>
    <property type="match status" value="1"/>
</dbReference>
<dbReference type="InterPro" id="IPR038282">
    <property type="entry name" value="DUF2267_sf"/>
</dbReference>
<dbReference type="OrthoDB" id="20942at2"/>
<organism evidence="1 2">
    <name type="scientific">Parasphingopyxis lamellibrachiae</name>
    <dbReference type="NCBI Taxonomy" id="680125"/>
    <lineage>
        <taxon>Bacteria</taxon>
        <taxon>Pseudomonadati</taxon>
        <taxon>Pseudomonadota</taxon>
        <taxon>Alphaproteobacteria</taxon>
        <taxon>Sphingomonadales</taxon>
        <taxon>Sphingomonadaceae</taxon>
        <taxon>Parasphingopyxis</taxon>
    </lineage>
</organism>
<comment type="caution">
    <text evidence="1">The sequence shown here is derived from an EMBL/GenBank/DDBJ whole genome shotgun (WGS) entry which is preliminary data.</text>
</comment>
<accession>A0A3D9FFP8</accession>
<evidence type="ECO:0000313" key="2">
    <source>
        <dbReference type="Proteomes" id="UP000256310"/>
    </source>
</evidence>
<dbReference type="Gene3D" id="1.10.490.110">
    <property type="entry name" value="Uncharacterized conserved protein DUF2267"/>
    <property type="match status" value="1"/>
</dbReference>
<dbReference type="Proteomes" id="UP000256310">
    <property type="component" value="Unassembled WGS sequence"/>
</dbReference>
<proteinExistence type="predicted"/>
<sequence length="143" mass="15934">MSALGLRIFDKSVQDANVWLDEVMEQLGWDDKQRAYRLLRSTLHVLRDRIQLNENVQFAAQLPTLVRGIFYEGWQPSRPCTDQKRAADFIASVEAAFDTDPNADPEAAVRAAFAVIALHVSAGEIEDVKSSLPPGIRALWPAS</sequence>
<dbReference type="AlphaFoldDB" id="A0A3D9FFP8"/>
<dbReference type="RefSeq" id="WP_116236029.1">
    <property type="nucleotide sequence ID" value="NZ_QRDP01000004.1"/>
</dbReference>
<keyword evidence="2" id="KW-1185">Reference proteome</keyword>
<evidence type="ECO:0000313" key="1">
    <source>
        <dbReference type="EMBL" id="RED16650.1"/>
    </source>
</evidence>
<gene>
    <name evidence="1" type="ORF">DFR46_1676</name>
</gene>
<reference evidence="1 2" key="1">
    <citation type="submission" date="2018-07" db="EMBL/GenBank/DDBJ databases">
        <title>Genomic Encyclopedia of Type Strains, Phase IV (KMG-IV): sequencing the most valuable type-strain genomes for metagenomic binning, comparative biology and taxonomic classification.</title>
        <authorList>
            <person name="Goeker M."/>
        </authorList>
    </citation>
    <scope>NUCLEOTIDE SEQUENCE [LARGE SCALE GENOMIC DNA]</scope>
    <source>
        <strain evidence="1 2">DSM 26725</strain>
    </source>
</reference>